<dbReference type="PANTHER" id="PTHR30273:SF2">
    <property type="entry name" value="PROTEIN FECR"/>
    <property type="match status" value="1"/>
</dbReference>
<evidence type="ECO:0000259" key="2">
    <source>
        <dbReference type="Pfam" id="PF04773"/>
    </source>
</evidence>
<dbReference type="OrthoDB" id="265762at2"/>
<dbReference type="STRING" id="1940790.L21SP3_00751"/>
<dbReference type="InterPro" id="IPR012373">
    <property type="entry name" value="Ferrdict_sens_TM"/>
</dbReference>
<organism evidence="3 4">
    <name type="scientific">Sedimentisphaera cyanobacteriorum</name>
    <dbReference type="NCBI Taxonomy" id="1940790"/>
    <lineage>
        <taxon>Bacteria</taxon>
        <taxon>Pseudomonadati</taxon>
        <taxon>Planctomycetota</taxon>
        <taxon>Phycisphaerae</taxon>
        <taxon>Sedimentisphaerales</taxon>
        <taxon>Sedimentisphaeraceae</taxon>
        <taxon>Sedimentisphaera</taxon>
    </lineage>
</organism>
<dbReference type="KEGG" id="pbu:L21SP3_00751"/>
<name>A0A1Q2HNA2_9BACT</name>
<dbReference type="Gene3D" id="2.60.120.1440">
    <property type="match status" value="1"/>
</dbReference>
<gene>
    <name evidence="3" type="ORF">L21SP3_00751</name>
</gene>
<feature type="domain" description="FecR protein" evidence="2">
    <location>
        <begin position="178"/>
        <end position="260"/>
    </location>
</feature>
<proteinExistence type="predicted"/>
<evidence type="ECO:0000313" key="3">
    <source>
        <dbReference type="EMBL" id="AQQ08957.1"/>
    </source>
</evidence>
<feature type="transmembrane region" description="Helical" evidence="1">
    <location>
        <begin position="117"/>
        <end position="138"/>
    </location>
</feature>
<keyword evidence="1" id="KW-1133">Transmembrane helix</keyword>
<dbReference type="AlphaFoldDB" id="A0A1Q2HNA2"/>
<dbReference type="PANTHER" id="PTHR30273">
    <property type="entry name" value="PERIPLASMIC SIGNAL SENSOR AND SIGMA FACTOR ACTIVATOR FECR-RELATED"/>
    <property type="match status" value="1"/>
</dbReference>
<protein>
    <submittedName>
        <fullName evidence="3">FecR protein</fullName>
    </submittedName>
</protein>
<reference evidence="4" key="1">
    <citation type="submission" date="2017-02" db="EMBL/GenBank/DDBJ databases">
        <title>Comparative genomics and description of representatives of a novel lineage of planctomycetes thriving in anoxic sediments.</title>
        <authorList>
            <person name="Spring S."/>
            <person name="Bunk B."/>
            <person name="Sproer C."/>
            <person name="Klenk H.-P."/>
        </authorList>
    </citation>
    <scope>NUCLEOTIDE SEQUENCE [LARGE SCALE GENOMIC DNA]</scope>
    <source>
        <strain evidence="4">L21-RPul-D3</strain>
    </source>
</reference>
<evidence type="ECO:0000256" key="1">
    <source>
        <dbReference type="SAM" id="Phobius"/>
    </source>
</evidence>
<sequence>MDKISRQDFVNILMKALDAEASNEDIYKLNKAMRDDQACRRLYIETLLLYVELSPYGSVEIEKNNNKVDPLLAGSVLNRDECSCDIISFPKRKNEKAGKDTIENEIPAARRRPFSKITFALFALTSAALIFLIVYANFFTPKLIETATLNKSIDAKWSGANLNEGSRLYAQRETITLRGGIAEFETNNQTKVIIEGPAEFRFRGPSEVTLEYGQLYSIVEEEGFGFTVTTPNSKIVDLGTEFGVIAGKDGNTELHVIKGKTKLLSDNSWINNTVMEVTENTACRVSNNSSSVSKIALKEDFFARYINKENRVVWRGEKQLDLADIVGGGNGLGTGKYLSGINTKSGVYASNMIKFSSIYENDSSYREVRGLDFIDGVFVPDKTEKAGIVSSQRHRFDKFTDTIGKYWIGIINGAVHPELANVKQHTLTLKGKSLDYPQNKAIFIHPNQGITFDLEKIRKAYEKQNIIRFSSSFGLSDSIFKPVNFKDNRNNSTSFQEGFPRCNFQVLVDGVLKHEKTRQTPMDEPDNFEIPISKEDSFLTVIVSSPVDDQIENAGLLWAVLAEPSLILSSDKGV</sequence>
<dbReference type="InterPro" id="IPR038637">
    <property type="entry name" value="NPCBM_sf"/>
</dbReference>
<evidence type="ECO:0000313" key="4">
    <source>
        <dbReference type="Proteomes" id="UP000188273"/>
    </source>
</evidence>
<dbReference type="EMBL" id="CP019633">
    <property type="protein sequence ID" value="AQQ08957.1"/>
    <property type="molecule type" value="Genomic_DNA"/>
</dbReference>
<keyword evidence="1" id="KW-0472">Membrane</keyword>
<dbReference type="GO" id="GO:0016989">
    <property type="term" value="F:sigma factor antagonist activity"/>
    <property type="evidence" value="ECO:0007669"/>
    <property type="project" value="TreeGrafter"/>
</dbReference>
<keyword evidence="4" id="KW-1185">Reference proteome</keyword>
<dbReference type="Pfam" id="PF04773">
    <property type="entry name" value="FecR"/>
    <property type="match status" value="1"/>
</dbReference>
<accession>A0A1Q2HNA2</accession>
<keyword evidence="1" id="KW-0812">Transmembrane</keyword>
<dbReference type="RefSeq" id="WP_077539423.1">
    <property type="nucleotide sequence ID" value="NZ_CP019633.1"/>
</dbReference>
<dbReference type="Proteomes" id="UP000188273">
    <property type="component" value="Chromosome"/>
</dbReference>
<dbReference type="InterPro" id="IPR006860">
    <property type="entry name" value="FecR"/>
</dbReference>
<dbReference type="Gene3D" id="2.60.120.1060">
    <property type="entry name" value="NPCBM/NEW2 domain"/>
    <property type="match status" value="1"/>
</dbReference>